<gene>
    <name evidence="3" type="ORF">GKO32_29150</name>
</gene>
<feature type="domain" description="Fumarylacetoacetase-like C-terminal" evidence="2">
    <location>
        <begin position="78"/>
        <end position="287"/>
    </location>
</feature>
<dbReference type="InterPro" id="IPR036663">
    <property type="entry name" value="Fumarylacetoacetase_C_sf"/>
</dbReference>
<evidence type="ECO:0000313" key="4">
    <source>
        <dbReference type="Proteomes" id="UP000440096"/>
    </source>
</evidence>
<proteinExistence type="predicted"/>
<accession>A0A6N7Z945</accession>
<evidence type="ECO:0000259" key="2">
    <source>
        <dbReference type="Pfam" id="PF01557"/>
    </source>
</evidence>
<reference evidence="3 4" key="1">
    <citation type="submission" date="2019-11" db="EMBL/GenBank/DDBJ databases">
        <title>Draft genome of Amycolatopsis RM579.</title>
        <authorList>
            <person name="Duangmal K."/>
            <person name="Mingma R."/>
        </authorList>
    </citation>
    <scope>NUCLEOTIDE SEQUENCE [LARGE SCALE GENOMIC DNA]</scope>
    <source>
        <strain evidence="3 4">RM579</strain>
    </source>
</reference>
<keyword evidence="3" id="KW-0378">Hydrolase</keyword>
<keyword evidence="4" id="KW-1185">Reference proteome</keyword>
<dbReference type="Pfam" id="PF01557">
    <property type="entry name" value="FAA_hydrolase"/>
    <property type="match status" value="1"/>
</dbReference>
<evidence type="ECO:0000313" key="3">
    <source>
        <dbReference type="EMBL" id="MTD58016.1"/>
    </source>
</evidence>
<dbReference type="GO" id="GO:0046872">
    <property type="term" value="F:metal ion binding"/>
    <property type="evidence" value="ECO:0007669"/>
    <property type="project" value="UniProtKB-KW"/>
</dbReference>
<dbReference type="PANTHER" id="PTHR11820:SF7">
    <property type="entry name" value="ACYLPYRUVASE FAHD1, MITOCHONDRIAL"/>
    <property type="match status" value="1"/>
</dbReference>
<dbReference type="InterPro" id="IPR011234">
    <property type="entry name" value="Fumarylacetoacetase-like_C"/>
</dbReference>
<dbReference type="AlphaFoldDB" id="A0A6N7Z945"/>
<dbReference type="GO" id="GO:0018773">
    <property type="term" value="F:acetylpyruvate hydrolase activity"/>
    <property type="evidence" value="ECO:0007669"/>
    <property type="project" value="TreeGrafter"/>
</dbReference>
<name>A0A6N7Z945_9PSEU</name>
<evidence type="ECO:0000256" key="1">
    <source>
        <dbReference type="ARBA" id="ARBA00022723"/>
    </source>
</evidence>
<dbReference type="SUPFAM" id="SSF56529">
    <property type="entry name" value="FAH"/>
    <property type="match status" value="1"/>
</dbReference>
<dbReference type="PANTHER" id="PTHR11820">
    <property type="entry name" value="ACYLPYRUVASE"/>
    <property type="match status" value="1"/>
</dbReference>
<dbReference type="Proteomes" id="UP000440096">
    <property type="component" value="Unassembled WGS sequence"/>
</dbReference>
<sequence length="291" mass="31366">MKLASFDGFRIGVLVGASLHDISEVIDARWRATPHAMTSLIEDFALLRPQIDRRVSDSTGVPIESVQLLPPVPAPTHVFAAPLNYRRHIDEMDGSSIVGADFSAANSAENLGFFLKAPGSLIGASNAIELPPLDGRSFHHEPELAVVIGKRARALTPRSARGVVFGYSCLLDITLRNSSTVQSERVMRKSFETFTPMGPFIVTADEVGEPSDLTINLWVNDELRQSASTAQLIVGVHELLAQASHVLTLRPGDIYATGTPEGVGPIVAGDTVRIAISRIGSMSVPVVQRKW</sequence>
<dbReference type="Gene3D" id="3.90.850.10">
    <property type="entry name" value="Fumarylacetoacetase-like, C-terminal domain"/>
    <property type="match status" value="1"/>
</dbReference>
<protein>
    <submittedName>
        <fullName evidence="3">FAA hydrolase family protein</fullName>
    </submittedName>
</protein>
<dbReference type="EMBL" id="WMBA01000058">
    <property type="protein sequence ID" value="MTD58016.1"/>
    <property type="molecule type" value="Genomic_DNA"/>
</dbReference>
<keyword evidence="1" id="KW-0479">Metal-binding</keyword>
<organism evidence="3 4">
    <name type="scientific">Amycolatopsis pithecellobii</name>
    <dbReference type="NCBI Taxonomy" id="664692"/>
    <lineage>
        <taxon>Bacteria</taxon>
        <taxon>Bacillati</taxon>
        <taxon>Actinomycetota</taxon>
        <taxon>Actinomycetes</taxon>
        <taxon>Pseudonocardiales</taxon>
        <taxon>Pseudonocardiaceae</taxon>
        <taxon>Amycolatopsis</taxon>
    </lineage>
</organism>
<comment type="caution">
    <text evidence="3">The sequence shown here is derived from an EMBL/GenBank/DDBJ whole genome shotgun (WGS) entry which is preliminary data.</text>
</comment>